<accession>A0A852TFM3</accession>
<reference evidence="2" key="1">
    <citation type="submission" date="2020-07" db="EMBL/GenBank/DDBJ databases">
        <authorList>
            <person name="Partida-Martinez L."/>
            <person name="Huntemann M."/>
            <person name="Clum A."/>
            <person name="Wang J."/>
            <person name="Palaniappan K."/>
            <person name="Ritter S."/>
            <person name="Chen I.-M."/>
            <person name="Stamatis D."/>
            <person name="Reddy T."/>
            <person name="O'Malley R."/>
            <person name="Daum C."/>
            <person name="Shapiro N."/>
            <person name="Ivanova N."/>
            <person name="Kyrpides N."/>
            <person name="Woyke T."/>
        </authorList>
    </citation>
    <scope>NUCLEOTIDE SEQUENCE [LARGE SCALE GENOMIC DNA]</scope>
    <source>
        <strain evidence="2">AT2.8</strain>
    </source>
</reference>
<sequence>MSIVDLEEAINEKRAKMIELGMEKGLSCEETIVCSQELDKLLNDHRKLTARQGRFKATSFQEDLLTFIFHFQRLIMRPDRLLLPYKSNRFS</sequence>
<evidence type="ECO:0000313" key="2">
    <source>
        <dbReference type="Proteomes" id="UP000548423"/>
    </source>
</evidence>
<organism evidence="1 2">
    <name type="scientific">Neobacillus niacini</name>
    <dbReference type="NCBI Taxonomy" id="86668"/>
    <lineage>
        <taxon>Bacteria</taxon>
        <taxon>Bacillati</taxon>
        <taxon>Bacillota</taxon>
        <taxon>Bacilli</taxon>
        <taxon>Bacillales</taxon>
        <taxon>Bacillaceae</taxon>
        <taxon>Neobacillus</taxon>
    </lineage>
</organism>
<dbReference type="InterPro" id="IPR037208">
    <property type="entry name" value="Spo0E-like_sf"/>
</dbReference>
<dbReference type="PANTHER" id="PTHR41263">
    <property type="entry name" value="ASPARTYL-PHOSPHATE PHOSPHATASE YISI"/>
    <property type="match status" value="1"/>
</dbReference>
<comment type="caution">
    <text evidence="1">The sequence shown here is derived from an EMBL/GenBank/DDBJ whole genome shotgun (WGS) entry which is preliminary data.</text>
</comment>
<dbReference type="PANTHER" id="PTHR41263:SF1">
    <property type="entry name" value="ASPARTYL-PHOSPHATE PHOSPHATASE YISI"/>
    <property type="match status" value="1"/>
</dbReference>
<gene>
    <name evidence="1" type="ORF">F4694_003635</name>
</gene>
<dbReference type="Pfam" id="PF09388">
    <property type="entry name" value="SpoOE-like"/>
    <property type="match status" value="1"/>
</dbReference>
<dbReference type="AlphaFoldDB" id="A0A852TFM3"/>
<evidence type="ECO:0000313" key="1">
    <source>
        <dbReference type="EMBL" id="NYE06855.1"/>
    </source>
</evidence>
<dbReference type="InterPro" id="IPR036638">
    <property type="entry name" value="HLH_DNA-bd_sf"/>
</dbReference>
<evidence type="ECO:0008006" key="3">
    <source>
        <dbReference type="Google" id="ProtNLM"/>
    </source>
</evidence>
<dbReference type="GO" id="GO:0043937">
    <property type="term" value="P:regulation of sporulation"/>
    <property type="evidence" value="ECO:0007669"/>
    <property type="project" value="InterPro"/>
</dbReference>
<name>A0A852TFM3_9BACI</name>
<dbReference type="InterPro" id="IPR053028">
    <property type="entry name" value="Spo0E-like_phosphatase"/>
</dbReference>
<dbReference type="GO" id="GO:0046983">
    <property type="term" value="F:protein dimerization activity"/>
    <property type="evidence" value="ECO:0007669"/>
    <property type="project" value="InterPro"/>
</dbReference>
<dbReference type="Gene3D" id="4.10.280.10">
    <property type="entry name" value="Helix-loop-helix DNA-binding domain"/>
    <property type="match status" value="1"/>
</dbReference>
<dbReference type="InterPro" id="IPR018540">
    <property type="entry name" value="Spo0E-like"/>
</dbReference>
<proteinExistence type="predicted"/>
<dbReference type="Proteomes" id="UP000548423">
    <property type="component" value="Unassembled WGS sequence"/>
</dbReference>
<reference evidence="2" key="2">
    <citation type="submission" date="2020-08" db="EMBL/GenBank/DDBJ databases">
        <title>The Agave Microbiome: Exploring the role of microbial communities in plant adaptations to desert environments.</title>
        <authorList>
            <person name="Partida-Martinez L.P."/>
        </authorList>
    </citation>
    <scope>NUCLEOTIDE SEQUENCE [LARGE SCALE GENOMIC DNA]</scope>
    <source>
        <strain evidence="2">AT2.8</strain>
    </source>
</reference>
<dbReference type="SUPFAM" id="SSF140500">
    <property type="entry name" value="BAS1536-like"/>
    <property type="match status" value="1"/>
</dbReference>
<protein>
    <recommendedName>
        <fullName evidence="3">Aspartyl-phosphate phosphatase Spo0E family protein</fullName>
    </recommendedName>
</protein>
<dbReference type="EMBL" id="JACCBX010000007">
    <property type="protein sequence ID" value="NYE06855.1"/>
    <property type="molecule type" value="Genomic_DNA"/>
</dbReference>